<keyword evidence="2" id="KW-1185">Reference proteome</keyword>
<proteinExistence type="predicted"/>
<dbReference type="eggNOG" id="ENOG502S4IP">
    <property type="taxonomic scope" value="Eukaryota"/>
</dbReference>
<evidence type="ECO:0000313" key="1">
    <source>
        <dbReference type="EMBL" id="EDW01370.1"/>
    </source>
</evidence>
<protein>
    <submittedName>
        <fullName evidence="1">GH21397</fullName>
    </submittedName>
</protein>
<evidence type="ECO:0000313" key="2">
    <source>
        <dbReference type="Proteomes" id="UP000001070"/>
    </source>
</evidence>
<organism evidence="2">
    <name type="scientific">Drosophila grimshawi</name>
    <name type="common">Hawaiian fruit fly</name>
    <name type="synonym">Idiomyia grimshawi</name>
    <dbReference type="NCBI Taxonomy" id="7222"/>
    <lineage>
        <taxon>Eukaryota</taxon>
        <taxon>Metazoa</taxon>
        <taxon>Ecdysozoa</taxon>
        <taxon>Arthropoda</taxon>
        <taxon>Hexapoda</taxon>
        <taxon>Insecta</taxon>
        <taxon>Pterygota</taxon>
        <taxon>Neoptera</taxon>
        <taxon>Endopterygota</taxon>
        <taxon>Diptera</taxon>
        <taxon>Brachycera</taxon>
        <taxon>Muscomorpha</taxon>
        <taxon>Ephydroidea</taxon>
        <taxon>Drosophilidae</taxon>
        <taxon>Drosophila</taxon>
        <taxon>Hawaiian Drosophila</taxon>
    </lineage>
</organism>
<name>B4J921_DROGR</name>
<dbReference type="HOGENOM" id="CLU_2778515_0_0_1"/>
<gene>
    <name evidence="1" type="primary">Dgri\GH21397</name>
    <name evidence="1" type="ORF">Dgri_GH21397</name>
</gene>
<reference evidence="1 2" key="1">
    <citation type="journal article" date="2007" name="Nature">
        <title>Evolution of genes and genomes on the Drosophila phylogeny.</title>
        <authorList>
            <consortium name="Drosophila 12 Genomes Consortium"/>
            <person name="Clark A.G."/>
            <person name="Eisen M.B."/>
            <person name="Smith D.R."/>
            <person name="Bergman C.M."/>
            <person name="Oliver B."/>
            <person name="Markow T.A."/>
            <person name="Kaufman T.C."/>
            <person name="Kellis M."/>
            <person name="Gelbart W."/>
            <person name="Iyer V.N."/>
            <person name="Pollard D.A."/>
            <person name="Sackton T.B."/>
            <person name="Larracuente A.M."/>
            <person name="Singh N.D."/>
            <person name="Abad J.P."/>
            <person name="Abt D.N."/>
            <person name="Adryan B."/>
            <person name="Aguade M."/>
            <person name="Akashi H."/>
            <person name="Anderson W.W."/>
            <person name="Aquadro C.F."/>
            <person name="Ardell D.H."/>
            <person name="Arguello R."/>
            <person name="Artieri C.G."/>
            <person name="Barbash D.A."/>
            <person name="Barker D."/>
            <person name="Barsanti P."/>
            <person name="Batterham P."/>
            <person name="Batzoglou S."/>
            <person name="Begun D."/>
            <person name="Bhutkar A."/>
            <person name="Blanco E."/>
            <person name="Bosak S.A."/>
            <person name="Bradley R.K."/>
            <person name="Brand A.D."/>
            <person name="Brent M.R."/>
            <person name="Brooks A.N."/>
            <person name="Brown R.H."/>
            <person name="Butlin R.K."/>
            <person name="Caggese C."/>
            <person name="Calvi B.R."/>
            <person name="Bernardo de Carvalho A."/>
            <person name="Caspi A."/>
            <person name="Castrezana S."/>
            <person name="Celniker S.E."/>
            <person name="Chang J.L."/>
            <person name="Chapple C."/>
            <person name="Chatterji S."/>
            <person name="Chinwalla A."/>
            <person name="Civetta A."/>
            <person name="Clifton S.W."/>
            <person name="Comeron J.M."/>
            <person name="Costello J.C."/>
            <person name="Coyne J.A."/>
            <person name="Daub J."/>
            <person name="David R.G."/>
            <person name="Delcher A.L."/>
            <person name="Delehaunty K."/>
            <person name="Do C.B."/>
            <person name="Ebling H."/>
            <person name="Edwards K."/>
            <person name="Eickbush T."/>
            <person name="Evans J.D."/>
            <person name="Filipski A."/>
            <person name="Findeiss S."/>
            <person name="Freyhult E."/>
            <person name="Fulton L."/>
            <person name="Fulton R."/>
            <person name="Garcia A.C."/>
            <person name="Gardiner A."/>
            <person name="Garfield D.A."/>
            <person name="Garvin B.E."/>
            <person name="Gibson G."/>
            <person name="Gilbert D."/>
            <person name="Gnerre S."/>
            <person name="Godfrey J."/>
            <person name="Good R."/>
            <person name="Gotea V."/>
            <person name="Gravely B."/>
            <person name="Greenberg A.J."/>
            <person name="Griffiths-Jones S."/>
            <person name="Gross S."/>
            <person name="Guigo R."/>
            <person name="Gustafson E.A."/>
            <person name="Haerty W."/>
            <person name="Hahn M.W."/>
            <person name="Halligan D.L."/>
            <person name="Halpern A.L."/>
            <person name="Halter G.M."/>
            <person name="Han M.V."/>
            <person name="Heger A."/>
            <person name="Hillier L."/>
            <person name="Hinrichs A.S."/>
            <person name="Holmes I."/>
            <person name="Hoskins R.A."/>
            <person name="Hubisz M.J."/>
            <person name="Hultmark D."/>
            <person name="Huntley M.A."/>
            <person name="Jaffe D.B."/>
            <person name="Jagadeeshan S."/>
            <person name="Jeck W.R."/>
            <person name="Johnson J."/>
            <person name="Jones C.D."/>
            <person name="Jordan W.C."/>
            <person name="Karpen G.H."/>
            <person name="Kataoka E."/>
            <person name="Keightley P.D."/>
            <person name="Kheradpour P."/>
            <person name="Kirkness E.F."/>
            <person name="Koerich L.B."/>
            <person name="Kristiansen K."/>
            <person name="Kudrna D."/>
            <person name="Kulathinal R.J."/>
            <person name="Kumar S."/>
            <person name="Kwok R."/>
            <person name="Lander E."/>
            <person name="Langley C.H."/>
            <person name="Lapoint R."/>
            <person name="Lazzaro B.P."/>
            <person name="Lee S.J."/>
            <person name="Levesque L."/>
            <person name="Li R."/>
            <person name="Lin C.F."/>
            <person name="Lin M.F."/>
            <person name="Lindblad-Toh K."/>
            <person name="Llopart A."/>
            <person name="Long M."/>
            <person name="Low L."/>
            <person name="Lozovsky E."/>
            <person name="Lu J."/>
            <person name="Luo M."/>
            <person name="Machado C.A."/>
            <person name="Makalowski W."/>
            <person name="Marzo M."/>
            <person name="Matsuda M."/>
            <person name="Matzkin L."/>
            <person name="McAllister B."/>
            <person name="McBride C.S."/>
            <person name="McKernan B."/>
            <person name="McKernan K."/>
            <person name="Mendez-Lago M."/>
            <person name="Minx P."/>
            <person name="Mollenhauer M.U."/>
            <person name="Montooth K."/>
            <person name="Mount S.M."/>
            <person name="Mu X."/>
            <person name="Myers E."/>
            <person name="Negre B."/>
            <person name="Newfeld S."/>
            <person name="Nielsen R."/>
            <person name="Noor M.A."/>
            <person name="O'Grady P."/>
            <person name="Pachter L."/>
            <person name="Papaceit M."/>
            <person name="Parisi M.J."/>
            <person name="Parisi M."/>
            <person name="Parts L."/>
            <person name="Pedersen J.S."/>
            <person name="Pesole G."/>
            <person name="Phillippy A.M."/>
            <person name="Ponting C.P."/>
            <person name="Pop M."/>
            <person name="Porcelli D."/>
            <person name="Powell J.R."/>
            <person name="Prohaska S."/>
            <person name="Pruitt K."/>
            <person name="Puig M."/>
            <person name="Quesneville H."/>
            <person name="Ram K.R."/>
            <person name="Rand D."/>
            <person name="Rasmussen M.D."/>
            <person name="Reed L.K."/>
            <person name="Reenan R."/>
            <person name="Reily A."/>
            <person name="Remington K.A."/>
            <person name="Rieger T.T."/>
            <person name="Ritchie M.G."/>
            <person name="Robin C."/>
            <person name="Rogers Y.H."/>
            <person name="Rohde C."/>
            <person name="Rozas J."/>
            <person name="Rubenfield M.J."/>
            <person name="Ruiz A."/>
            <person name="Russo S."/>
            <person name="Salzberg S.L."/>
            <person name="Sanchez-Gracia A."/>
            <person name="Saranga D.J."/>
            <person name="Sato H."/>
            <person name="Schaeffer S.W."/>
            <person name="Schatz M.C."/>
            <person name="Schlenke T."/>
            <person name="Schwartz R."/>
            <person name="Segarra C."/>
            <person name="Singh R.S."/>
            <person name="Sirot L."/>
            <person name="Sirota M."/>
            <person name="Sisneros N.B."/>
            <person name="Smith C.D."/>
            <person name="Smith T.F."/>
            <person name="Spieth J."/>
            <person name="Stage D.E."/>
            <person name="Stark A."/>
            <person name="Stephan W."/>
            <person name="Strausberg R.L."/>
            <person name="Strempel S."/>
            <person name="Sturgill D."/>
            <person name="Sutton G."/>
            <person name="Sutton G.G."/>
            <person name="Tao W."/>
            <person name="Teichmann S."/>
            <person name="Tobari Y.N."/>
            <person name="Tomimura Y."/>
            <person name="Tsolas J.M."/>
            <person name="Valente V.L."/>
            <person name="Venter E."/>
            <person name="Venter J.C."/>
            <person name="Vicario S."/>
            <person name="Vieira F.G."/>
            <person name="Vilella A.J."/>
            <person name="Villasante A."/>
            <person name="Walenz B."/>
            <person name="Wang J."/>
            <person name="Wasserman M."/>
            <person name="Watts T."/>
            <person name="Wilson D."/>
            <person name="Wilson R.K."/>
            <person name="Wing R.A."/>
            <person name="Wolfner M.F."/>
            <person name="Wong A."/>
            <person name="Wong G.K."/>
            <person name="Wu C.I."/>
            <person name="Wu G."/>
            <person name="Yamamoto D."/>
            <person name="Yang H.P."/>
            <person name="Yang S.P."/>
            <person name="Yorke J.A."/>
            <person name="Yoshida K."/>
            <person name="Zdobnov E."/>
            <person name="Zhang P."/>
            <person name="Zhang Y."/>
            <person name="Zimin A.V."/>
            <person name="Baldwin J."/>
            <person name="Abdouelleil A."/>
            <person name="Abdulkadir J."/>
            <person name="Abebe A."/>
            <person name="Abera B."/>
            <person name="Abreu J."/>
            <person name="Acer S.C."/>
            <person name="Aftuck L."/>
            <person name="Alexander A."/>
            <person name="An P."/>
            <person name="Anderson E."/>
            <person name="Anderson S."/>
            <person name="Arachi H."/>
            <person name="Azer M."/>
            <person name="Bachantsang P."/>
            <person name="Barry A."/>
            <person name="Bayul T."/>
            <person name="Berlin A."/>
            <person name="Bessette D."/>
            <person name="Bloom T."/>
            <person name="Blye J."/>
            <person name="Boguslavskiy L."/>
            <person name="Bonnet C."/>
            <person name="Boukhgalter B."/>
            <person name="Bourzgui I."/>
            <person name="Brown A."/>
            <person name="Cahill P."/>
            <person name="Channer S."/>
            <person name="Cheshatsang Y."/>
            <person name="Chuda L."/>
            <person name="Citroen M."/>
            <person name="Collymore A."/>
            <person name="Cooke P."/>
            <person name="Costello M."/>
            <person name="D'Aco K."/>
            <person name="Daza R."/>
            <person name="De Haan G."/>
            <person name="DeGray S."/>
            <person name="DeMaso C."/>
            <person name="Dhargay N."/>
            <person name="Dooley K."/>
            <person name="Dooley E."/>
            <person name="Doricent M."/>
            <person name="Dorje P."/>
            <person name="Dorjee K."/>
            <person name="Dupes A."/>
            <person name="Elong R."/>
            <person name="Falk J."/>
            <person name="Farina A."/>
            <person name="Faro S."/>
            <person name="Ferguson D."/>
            <person name="Fisher S."/>
            <person name="Foley C.D."/>
            <person name="Franke A."/>
            <person name="Friedrich D."/>
            <person name="Gadbois L."/>
            <person name="Gearin G."/>
            <person name="Gearin C.R."/>
            <person name="Giannoukos G."/>
            <person name="Goode T."/>
            <person name="Graham J."/>
            <person name="Grandbois E."/>
            <person name="Grewal S."/>
            <person name="Gyaltsen K."/>
            <person name="Hafez N."/>
            <person name="Hagos B."/>
            <person name="Hall J."/>
            <person name="Henson C."/>
            <person name="Hollinger A."/>
            <person name="Honan T."/>
            <person name="Huard M.D."/>
            <person name="Hughes L."/>
            <person name="Hurhula B."/>
            <person name="Husby M.E."/>
            <person name="Kamat A."/>
            <person name="Kanga B."/>
            <person name="Kashin S."/>
            <person name="Khazanovich D."/>
            <person name="Kisner P."/>
            <person name="Lance K."/>
            <person name="Lara M."/>
            <person name="Lee W."/>
            <person name="Lennon N."/>
            <person name="Letendre F."/>
            <person name="LeVine R."/>
            <person name="Lipovsky A."/>
            <person name="Liu X."/>
            <person name="Liu J."/>
            <person name="Liu S."/>
            <person name="Lokyitsang T."/>
            <person name="Lokyitsang Y."/>
            <person name="Lubonja R."/>
            <person name="Lui A."/>
            <person name="MacDonald P."/>
            <person name="Magnisalis V."/>
            <person name="Maru K."/>
            <person name="Matthews C."/>
            <person name="McCusker W."/>
            <person name="McDonough S."/>
            <person name="Mehta T."/>
            <person name="Meldrim J."/>
            <person name="Meneus L."/>
            <person name="Mihai O."/>
            <person name="Mihalev A."/>
            <person name="Mihova T."/>
            <person name="Mittelman R."/>
            <person name="Mlenga V."/>
            <person name="Montmayeur A."/>
            <person name="Mulrain L."/>
            <person name="Navidi A."/>
            <person name="Naylor J."/>
            <person name="Negash T."/>
            <person name="Nguyen T."/>
            <person name="Nguyen N."/>
            <person name="Nicol R."/>
            <person name="Norbu C."/>
            <person name="Norbu N."/>
            <person name="Novod N."/>
            <person name="O'Neill B."/>
            <person name="Osman S."/>
            <person name="Markiewicz E."/>
            <person name="Oyono O.L."/>
            <person name="Patti C."/>
            <person name="Phunkhang P."/>
            <person name="Pierre F."/>
            <person name="Priest M."/>
            <person name="Raghuraman S."/>
            <person name="Rege F."/>
            <person name="Reyes R."/>
            <person name="Rise C."/>
            <person name="Rogov P."/>
            <person name="Ross K."/>
            <person name="Ryan E."/>
            <person name="Settipalli S."/>
            <person name="Shea T."/>
            <person name="Sherpa N."/>
            <person name="Shi L."/>
            <person name="Shih D."/>
            <person name="Sparrow T."/>
            <person name="Spaulding J."/>
            <person name="Stalker J."/>
            <person name="Stange-Thomann N."/>
            <person name="Stavropoulos S."/>
            <person name="Stone C."/>
            <person name="Strader C."/>
            <person name="Tesfaye S."/>
            <person name="Thomson T."/>
            <person name="Thoulutsang Y."/>
            <person name="Thoulutsang D."/>
            <person name="Topham K."/>
            <person name="Topping I."/>
            <person name="Tsamla T."/>
            <person name="Vassiliev H."/>
            <person name="Vo A."/>
            <person name="Wangchuk T."/>
            <person name="Wangdi T."/>
            <person name="Weiand M."/>
            <person name="Wilkinson J."/>
            <person name="Wilson A."/>
            <person name="Yadav S."/>
            <person name="Young G."/>
            <person name="Yu Q."/>
            <person name="Zembek L."/>
            <person name="Zhong D."/>
            <person name="Zimmer A."/>
            <person name="Zwirko Z."/>
            <person name="Jaffe D.B."/>
            <person name="Alvarez P."/>
            <person name="Brockman W."/>
            <person name="Butler J."/>
            <person name="Chin C."/>
            <person name="Gnerre S."/>
            <person name="Grabherr M."/>
            <person name="Kleber M."/>
            <person name="Mauceli E."/>
            <person name="MacCallum I."/>
        </authorList>
    </citation>
    <scope>NUCLEOTIDE SEQUENCE [LARGE SCALE GENOMIC DNA]</scope>
    <source>
        <strain evidence="2">Tucson 15287-2541.00</strain>
    </source>
</reference>
<dbReference type="AlphaFoldDB" id="B4J921"/>
<accession>B4J921</accession>
<dbReference type="Proteomes" id="UP000001070">
    <property type="component" value="Unassembled WGS sequence"/>
</dbReference>
<sequence length="69" mass="8037">MDNERVADVFQVEIHIGNINSNSQIVLNDLRLLELLHKYPFLFGKALAPQADKDYEEWCWRETGKATMT</sequence>
<dbReference type="STRING" id="7222.B4J921"/>
<dbReference type="InParanoid" id="B4J921"/>
<dbReference type="EMBL" id="CH916367">
    <property type="protein sequence ID" value="EDW01370.1"/>
    <property type="molecule type" value="Genomic_DNA"/>
</dbReference>